<dbReference type="EMBL" id="JAHRIP010077275">
    <property type="protein sequence ID" value="MEQ2311665.1"/>
    <property type="molecule type" value="Genomic_DNA"/>
</dbReference>
<name>A0ABV0ZZS2_9TELE</name>
<dbReference type="Proteomes" id="UP001469553">
    <property type="component" value="Unassembled WGS sequence"/>
</dbReference>
<protein>
    <submittedName>
        <fullName evidence="1">Uncharacterized protein</fullName>
    </submittedName>
</protein>
<evidence type="ECO:0000313" key="1">
    <source>
        <dbReference type="EMBL" id="MEQ2311665.1"/>
    </source>
</evidence>
<reference evidence="1 2" key="1">
    <citation type="submission" date="2021-06" db="EMBL/GenBank/DDBJ databases">
        <authorList>
            <person name="Palmer J.M."/>
        </authorList>
    </citation>
    <scope>NUCLEOTIDE SEQUENCE [LARGE SCALE GENOMIC DNA]</scope>
    <source>
        <strain evidence="1 2">AS_MEX2019</strain>
        <tissue evidence="1">Muscle</tissue>
    </source>
</reference>
<proteinExistence type="predicted"/>
<evidence type="ECO:0000313" key="2">
    <source>
        <dbReference type="Proteomes" id="UP001469553"/>
    </source>
</evidence>
<gene>
    <name evidence="1" type="ORF">AMECASPLE_022693</name>
</gene>
<organism evidence="1 2">
    <name type="scientific">Ameca splendens</name>
    <dbReference type="NCBI Taxonomy" id="208324"/>
    <lineage>
        <taxon>Eukaryota</taxon>
        <taxon>Metazoa</taxon>
        <taxon>Chordata</taxon>
        <taxon>Craniata</taxon>
        <taxon>Vertebrata</taxon>
        <taxon>Euteleostomi</taxon>
        <taxon>Actinopterygii</taxon>
        <taxon>Neopterygii</taxon>
        <taxon>Teleostei</taxon>
        <taxon>Neoteleostei</taxon>
        <taxon>Acanthomorphata</taxon>
        <taxon>Ovalentaria</taxon>
        <taxon>Atherinomorphae</taxon>
        <taxon>Cyprinodontiformes</taxon>
        <taxon>Goodeidae</taxon>
        <taxon>Ameca</taxon>
    </lineage>
</organism>
<accession>A0ABV0ZZS2</accession>
<comment type="caution">
    <text evidence="1">The sequence shown here is derived from an EMBL/GenBank/DDBJ whole genome shotgun (WGS) entry which is preliminary data.</text>
</comment>
<sequence>MLTQWPVQNNTFPAGISSARSCTCEQLCKNQSVHASKGNSVSVQGVIPGVGMILLLLPVLRSITLSVSNASVPSATLHMQRNVLEGNAYIAVEIKCGYVTTI</sequence>
<keyword evidence="2" id="KW-1185">Reference proteome</keyword>